<accession>A0AA37W3Z9</accession>
<reference evidence="2" key="1">
    <citation type="journal article" date="2014" name="Int. J. Syst. Evol. Microbiol.">
        <title>Complete genome sequence of Corynebacterium casei LMG S-19264T (=DSM 44701T), isolated from a smear-ripened cheese.</title>
        <authorList>
            <consortium name="US DOE Joint Genome Institute (JGI-PGF)"/>
            <person name="Walter F."/>
            <person name="Albersmeier A."/>
            <person name="Kalinowski J."/>
            <person name="Ruckert C."/>
        </authorList>
    </citation>
    <scope>NUCLEOTIDE SEQUENCE</scope>
    <source>
        <strain evidence="2">NBRC 110071</strain>
    </source>
</reference>
<dbReference type="Pfam" id="PF13146">
    <property type="entry name" value="TRL"/>
    <property type="match status" value="1"/>
</dbReference>
<dbReference type="AlphaFoldDB" id="A0AA37W3Z9"/>
<reference evidence="2" key="2">
    <citation type="submission" date="2023-01" db="EMBL/GenBank/DDBJ databases">
        <title>Draft genome sequence of Litoribrevibacter albus strain NBRC 110071.</title>
        <authorList>
            <person name="Sun Q."/>
            <person name="Mori K."/>
        </authorList>
    </citation>
    <scope>NUCLEOTIDE SEQUENCE</scope>
    <source>
        <strain evidence="2">NBRC 110071</strain>
    </source>
</reference>
<dbReference type="EMBL" id="BSNM01000002">
    <property type="protein sequence ID" value="GLQ29607.1"/>
    <property type="molecule type" value="Genomic_DNA"/>
</dbReference>
<proteinExistence type="predicted"/>
<organism evidence="2 3">
    <name type="scientific">Litoribrevibacter albus</name>
    <dbReference type="NCBI Taxonomy" id="1473156"/>
    <lineage>
        <taxon>Bacteria</taxon>
        <taxon>Pseudomonadati</taxon>
        <taxon>Pseudomonadota</taxon>
        <taxon>Gammaproteobacteria</taxon>
        <taxon>Oceanospirillales</taxon>
        <taxon>Oceanospirillaceae</taxon>
        <taxon>Litoribrevibacter</taxon>
    </lineage>
</organism>
<evidence type="ECO:0000256" key="1">
    <source>
        <dbReference type="SAM" id="SignalP"/>
    </source>
</evidence>
<feature type="chain" id="PRO_5041399787" description="TRL-like family protein" evidence="1">
    <location>
        <begin position="18"/>
        <end position="105"/>
    </location>
</feature>
<evidence type="ECO:0008006" key="4">
    <source>
        <dbReference type="Google" id="ProtNLM"/>
    </source>
</evidence>
<dbReference type="PROSITE" id="PS51257">
    <property type="entry name" value="PROKAR_LIPOPROTEIN"/>
    <property type="match status" value="1"/>
</dbReference>
<gene>
    <name evidence="2" type="ORF">GCM10007876_00850</name>
</gene>
<feature type="signal peptide" evidence="1">
    <location>
        <begin position="1"/>
        <end position="17"/>
    </location>
</feature>
<dbReference type="Proteomes" id="UP001161389">
    <property type="component" value="Unassembled WGS sequence"/>
</dbReference>
<dbReference type="RefSeq" id="WP_284377452.1">
    <property type="nucleotide sequence ID" value="NZ_BSNM01000002.1"/>
</dbReference>
<comment type="caution">
    <text evidence="2">The sequence shown here is derived from an EMBL/GenBank/DDBJ whole genome shotgun (WGS) entry which is preliminary data.</text>
</comment>
<keyword evidence="1" id="KW-0732">Signal</keyword>
<evidence type="ECO:0000313" key="2">
    <source>
        <dbReference type="EMBL" id="GLQ29607.1"/>
    </source>
</evidence>
<keyword evidence="3" id="KW-1185">Reference proteome</keyword>
<name>A0AA37W3Z9_9GAMM</name>
<protein>
    <recommendedName>
        <fullName evidence="4">TRL-like family protein</fullName>
    </recommendedName>
</protein>
<evidence type="ECO:0000313" key="3">
    <source>
        <dbReference type="Proteomes" id="UP001161389"/>
    </source>
</evidence>
<sequence>MKRLVLIFCVVFFSGCASVTKDLARTLRYADGSQVGVKNIEFKQLQTRKKGEACTWNLFFFLPVIGDGSIITAADQGNINNVELVGETGLWYFPFNKDCTIVYGH</sequence>
<dbReference type="InterPro" id="IPR025113">
    <property type="entry name" value="TRL-like"/>
</dbReference>